<keyword evidence="9" id="KW-1185">Reference proteome</keyword>
<feature type="transmembrane region" description="Helical" evidence="7">
    <location>
        <begin position="314"/>
        <end position="332"/>
    </location>
</feature>
<accession>A0A856MJZ0</accession>
<dbReference type="RefSeq" id="WP_169268326.1">
    <property type="nucleotide sequence ID" value="NZ_CAWOXK010000001.1"/>
</dbReference>
<feature type="transmembrane region" description="Helical" evidence="7">
    <location>
        <begin position="151"/>
        <end position="169"/>
    </location>
</feature>
<dbReference type="PANTHER" id="PTHR30106">
    <property type="entry name" value="INNER MEMBRANE PROTEIN YEIH-RELATED"/>
    <property type="match status" value="1"/>
</dbReference>
<protein>
    <submittedName>
        <fullName evidence="8">Putative sulfate exporter family transporter</fullName>
    </submittedName>
</protein>
<organism evidence="8 9">
    <name type="scientific">Brasilonema sennae CENA114</name>
    <dbReference type="NCBI Taxonomy" id="415709"/>
    <lineage>
        <taxon>Bacteria</taxon>
        <taxon>Bacillati</taxon>
        <taxon>Cyanobacteriota</taxon>
        <taxon>Cyanophyceae</taxon>
        <taxon>Nostocales</taxon>
        <taxon>Scytonemataceae</taxon>
        <taxon>Brasilonema</taxon>
        <taxon>Bromeliae group (in: Brasilonema)</taxon>
    </lineage>
</organism>
<dbReference type="GO" id="GO:0005886">
    <property type="term" value="C:plasma membrane"/>
    <property type="evidence" value="ECO:0007669"/>
    <property type="project" value="UniProtKB-SubCell"/>
</dbReference>
<evidence type="ECO:0000256" key="1">
    <source>
        <dbReference type="ARBA" id="ARBA00004651"/>
    </source>
</evidence>
<feature type="transmembrane region" description="Helical" evidence="7">
    <location>
        <begin position="124"/>
        <end position="144"/>
    </location>
</feature>
<keyword evidence="5 7" id="KW-1133">Transmembrane helix</keyword>
<feature type="transmembrane region" description="Helical" evidence="7">
    <location>
        <begin position="94"/>
        <end position="112"/>
    </location>
</feature>
<dbReference type="Proteomes" id="UP000503129">
    <property type="component" value="Chromosome"/>
</dbReference>
<comment type="subcellular location">
    <subcellularLocation>
        <location evidence="1">Cell membrane</location>
        <topology evidence="1">Multi-pass membrane protein</topology>
    </subcellularLocation>
</comment>
<evidence type="ECO:0000256" key="4">
    <source>
        <dbReference type="ARBA" id="ARBA00022692"/>
    </source>
</evidence>
<evidence type="ECO:0000256" key="3">
    <source>
        <dbReference type="ARBA" id="ARBA00022475"/>
    </source>
</evidence>
<name>A0A856MJZ0_9CYAN</name>
<proteinExistence type="inferred from homology"/>
<sequence>MKRSLITKKLSSLTSDQKLLYRKIVFILAAGFCLTPWASPPIALMLGIFLALTHENPFHRISRPASKYLLEASVIMLGFGMNLAVVLKAGASGALFAVGSISATFILGYFLGKWLKIPIKASGLISAGTAICGGSAIAAVSSVINAAQSEISVAMGTVFVLNAVALFVFPPLGHVLHLTQTQFGTWAGVAIHDISSVVGAASHYGQSALYTATAVKLSRALWIIPISIAASYIFQHQNKKSGESVQHKPQVPWFIGLFLLASIARTFIPQVASWSPIVTHISEAGLTLTLFLIGAGLSRRMLKAVGWKPMLQGVVLWIFISATSLGVIMLVVR</sequence>
<feature type="transmembrane region" description="Helical" evidence="7">
    <location>
        <begin position="254"/>
        <end position="272"/>
    </location>
</feature>
<dbReference type="PANTHER" id="PTHR30106:SF1">
    <property type="entry name" value="UPF0324 MEMBRANE PROTEIN FN0533"/>
    <property type="match status" value="1"/>
</dbReference>
<evidence type="ECO:0000256" key="2">
    <source>
        <dbReference type="ARBA" id="ARBA00007977"/>
    </source>
</evidence>
<dbReference type="Pfam" id="PF03601">
    <property type="entry name" value="Cons_hypoth698"/>
    <property type="match status" value="1"/>
</dbReference>
<gene>
    <name evidence="8" type="ORF">DP114_30715</name>
</gene>
<evidence type="ECO:0000256" key="5">
    <source>
        <dbReference type="ARBA" id="ARBA00022989"/>
    </source>
</evidence>
<keyword evidence="4 7" id="KW-0812">Transmembrane</keyword>
<dbReference type="InterPro" id="IPR018383">
    <property type="entry name" value="UPF0324_pro"/>
</dbReference>
<feature type="transmembrane region" description="Helical" evidence="7">
    <location>
        <begin position="284"/>
        <end position="302"/>
    </location>
</feature>
<evidence type="ECO:0000313" key="9">
    <source>
        <dbReference type="Proteomes" id="UP000503129"/>
    </source>
</evidence>
<evidence type="ECO:0000256" key="6">
    <source>
        <dbReference type="ARBA" id="ARBA00023136"/>
    </source>
</evidence>
<reference evidence="8 9" key="1">
    <citation type="submission" date="2018-06" db="EMBL/GenBank/DDBJ databases">
        <title>Comparative genomics of Brasilonema spp. strains.</title>
        <authorList>
            <person name="Alvarenga D.O."/>
            <person name="Fiore M.F."/>
            <person name="Varani A.M."/>
        </authorList>
    </citation>
    <scope>NUCLEOTIDE SEQUENCE [LARGE SCALE GENOMIC DNA]</scope>
    <source>
        <strain evidence="8 9">CENA114</strain>
    </source>
</reference>
<feature type="transmembrane region" description="Helical" evidence="7">
    <location>
        <begin position="20"/>
        <end position="48"/>
    </location>
</feature>
<dbReference type="KEGG" id="bsen:DP114_30715"/>
<dbReference type="EMBL" id="CP030118">
    <property type="protein sequence ID" value="QDL11685.1"/>
    <property type="molecule type" value="Genomic_DNA"/>
</dbReference>
<feature type="transmembrane region" description="Helical" evidence="7">
    <location>
        <begin position="68"/>
        <end position="87"/>
    </location>
</feature>
<keyword evidence="6 7" id="KW-0472">Membrane</keyword>
<feature type="transmembrane region" description="Helical" evidence="7">
    <location>
        <begin position="217"/>
        <end position="234"/>
    </location>
</feature>
<keyword evidence="3" id="KW-1003">Cell membrane</keyword>
<dbReference type="AlphaFoldDB" id="A0A856MJZ0"/>
<evidence type="ECO:0000256" key="7">
    <source>
        <dbReference type="SAM" id="Phobius"/>
    </source>
</evidence>
<evidence type="ECO:0000313" key="8">
    <source>
        <dbReference type="EMBL" id="QDL11685.1"/>
    </source>
</evidence>
<comment type="similarity">
    <text evidence="2">Belongs to the UPF0324 family.</text>
</comment>